<comment type="caution">
    <text evidence="2">The sequence shown here is derived from an EMBL/GenBank/DDBJ whole genome shotgun (WGS) entry which is preliminary data.</text>
</comment>
<dbReference type="EMBL" id="CBTB010000012">
    <property type="protein sequence ID" value="CDH30789.1"/>
    <property type="molecule type" value="Genomic_DNA"/>
</dbReference>
<accession>A0A077QBQ1</accession>
<protein>
    <recommendedName>
        <fullName evidence="1">DUF6817 domain-containing protein</fullName>
    </recommendedName>
</protein>
<feature type="domain" description="DUF6817" evidence="1">
    <location>
        <begin position="22"/>
        <end position="90"/>
    </location>
</feature>
<sequence length="177" mass="20485">MNILSQVALYYEIDKVKVYGRHHSAHLIQTAVLLKRHGCRKEVIKAGLLHSIYDTNSIYHNSGVPLTDREKIVGMSGKNEEELVYHYSRVHIIEDYLEVIATSSNDGKPNFPIELISDLSDILVCDVIEQIIWCVDKKNIFTYQDSYKHIDKLAPVVSYCRDSVKEHYKHYLYKSIS</sequence>
<name>A0A077QBQ1_XENBV</name>
<reference evidence="2" key="1">
    <citation type="submission" date="2013-07" db="EMBL/GenBank/DDBJ databases">
        <title>Sub-species coevolution in mutualistic symbiosis.</title>
        <authorList>
            <person name="Murfin K."/>
            <person name="Klassen J."/>
            <person name="Lee M."/>
            <person name="Forst S."/>
            <person name="Stock P."/>
            <person name="Goodrich-Blair H."/>
        </authorList>
    </citation>
    <scope>NUCLEOTIDE SEQUENCE [LARGE SCALE GENOMIC DNA]</scope>
    <source>
        <strain evidence="2">Intermedium</strain>
    </source>
</reference>
<organism evidence="2">
    <name type="scientific">Xenorhabdus bovienii str. Intermedium</name>
    <dbReference type="NCBI Taxonomy" id="1379677"/>
    <lineage>
        <taxon>Bacteria</taxon>
        <taxon>Pseudomonadati</taxon>
        <taxon>Pseudomonadota</taxon>
        <taxon>Gammaproteobacteria</taxon>
        <taxon>Enterobacterales</taxon>
        <taxon>Morganellaceae</taxon>
        <taxon>Xenorhabdus</taxon>
    </lineage>
</organism>
<evidence type="ECO:0000313" key="2">
    <source>
        <dbReference type="EMBL" id="CDH30789.1"/>
    </source>
</evidence>
<gene>
    <name evidence="2" type="ORF">XBI1_1090039</name>
</gene>
<dbReference type="RefSeq" id="WP_038182830.1">
    <property type="nucleotide sequence ID" value="NZ_CAWLWA010000078.1"/>
</dbReference>
<dbReference type="HOGENOM" id="CLU_1570049_0_0_6"/>
<dbReference type="Proteomes" id="UP000028480">
    <property type="component" value="Unassembled WGS sequence"/>
</dbReference>
<dbReference type="AlphaFoldDB" id="A0A077QBQ1"/>
<dbReference type="InterPro" id="IPR049202">
    <property type="entry name" value="DUF6817"/>
</dbReference>
<proteinExistence type="predicted"/>
<evidence type="ECO:0000259" key="1">
    <source>
        <dbReference type="Pfam" id="PF20680"/>
    </source>
</evidence>
<dbReference type="Pfam" id="PF20680">
    <property type="entry name" value="DUF6817"/>
    <property type="match status" value="1"/>
</dbReference>